<name>Q8EX48_MALP2</name>
<dbReference type="InterPro" id="IPR001001">
    <property type="entry name" value="DNA_polIII_beta"/>
</dbReference>
<comment type="function">
    <text evidence="1">Confers DNA tethering and processivity to DNA polymerases and other proteins. Acts as a clamp, forming a ring around DNA (a reaction catalyzed by the clamp-loading complex) which diffuses in an ATP-independent manner freely and bidirectionally along dsDNA. Initially characterized for its ability to contact the catalytic subunit of DNA polymerase III (Pol III), a complex, multichain enzyme responsible for most of the replicative synthesis in bacteria; Pol III exhibits 3'-5' exonuclease proofreading activity. The beta chain is required for initiation of replication as well as for processivity of DNA replication.</text>
</comment>
<keyword evidence="9" id="KW-0239">DNA-directed DNA polymerase</keyword>
<keyword evidence="10" id="KW-0238">DNA-binding</keyword>
<dbReference type="CDD" id="cd00140">
    <property type="entry name" value="beta_clamp"/>
    <property type="match status" value="1"/>
</dbReference>
<keyword evidence="6" id="KW-0808">Transferase</keyword>
<dbReference type="GO" id="GO:0006271">
    <property type="term" value="P:DNA strand elongation involved in DNA replication"/>
    <property type="evidence" value="ECO:0007669"/>
    <property type="project" value="TreeGrafter"/>
</dbReference>
<evidence type="ECO:0000259" key="11">
    <source>
        <dbReference type="Pfam" id="PF00712"/>
    </source>
</evidence>
<feature type="domain" description="DNA polymerase III beta sliding clamp central" evidence="12">
    <location>
        <begin position="141"/>
        <end position="253"/>
    </location>
</feature>
<dbReference type="GO" id="GO:0009360">
    <property type="term" value="C:DNA polymerase III complex"/>
    <property type="evidence" value="ECO:0007669"/>
    <property type="project" value="InterPro"/>
</dbReference>
<dbReference type="InterPro" id="IPR022634">
    <property type="entry name" value="DNA_polIII_beta_N"/>
</dbReference>
<keyword evidence="7" id="KW-0548">Nucleotidyltransferase</keyword>
<proteinExistence type="inferred from homology"/>
<evidence type="ECO:0000256" key="1">
    <source>
        <dbReference type="ARBA" id="ARBA00002266"/>
    </source>
</evidence>
<dbReference type="Pfam" id="PF00712">
    <property type="entry name" value="DNA_pol3_beta"/>
    <property type="match status" value="1"/>
</dbReference>
<gene>
    <name evidence="14" type="ordered locus">MYPE20</name>
</gene>
<dbReference type="InterPro" id="IPR046938">
    <property type="entry name" value="DNA_clamp_sf"/>
</dbReference>
<dbReference type="Proteomes" id="UP000002522">
    <property type="component" value="Chromosome"/>
</dbReference>
<evidence type="ECO:0000256" key="3">
    <source>
        <dbReference type="ARBA" id="ARBA00010752"/>
    </source>
</evidence>
<dbReference type="KEGG" id="mpe:MYPE20"/>
<evidence type="ECO:0000259" key="12">
    <source>
        <dbReference type="Pfam" id="PF02767"/>
    </source>
</evidence>
<keyword evidence="8" id="KW-0235">DNA replication</keyword>
<reference evidence="14 15" key="1">
    <citation type="journal article" date="2002" name="Nucleic Acids Res.">
        <title>The complete genomic sequence of Mycoplasma penetrans, an intracellular bacterial pathogen in humans.</title>
        <authorList>
            <person name="Sasaki Y."/>
            <person name="Ishikawa J."/>
            <person name="Yamashita A."/>
            <person name="Oshima K."/>
            <person name="Kenri T."/>
            <person name="Furuya K."/>
            <person name="Yoshino C."/>
            <person name="Horino A."/>
            <person name="Shiba T."/>
            <person name="Sasaki T."/>
            <person name="Hattori M."/>
        </authorList>
    </citation>
    <scope>NUCLEOTIDE SEQUENCE [LARGE SCALE GENOMIC DNA]</scope>
    <source>
        <strain evidence="14 15">HF-2</strain>
    </source>
</reference>
<dbReference type="PANTHER" id="PTHR30478:SF0">
    <property type="entry name" value="BETA SLIDING CLAMP"/>
    <property type="match status" value="1"/>
</dbReference>
<dbReference type="HOGENOM" id="CLU_038149_2_0_14"/>
<dbReference type="NCBIfam" id="NF004184">
    <property type="entry name" value="PRK05643.3-2"/>
    <property type="match status" value="1"/>
</dbReference>
<feature type="domain" description="DNA polymerase III beta sliding clamp C-terminal" evidence="13">
    <location>
        <begin position="256"/>
        <end position="377"/>
    </location>
</feature>
<dbReference type="FunCoup" id="Q8EX48">
    <property type="interactions" value="188"/>
</dbReference>
<dbReference type="GO" id="GO:0003677">
    <property type="term" value="F:DNA binding"/>
    <property type="evidence" value="ECO:0007669"/>
    <property type="project" value="UniProtKB-KW"/>
</dbReference>
<evidence type="ECO:0000256" key="2">
    <source>
        <dbReference type="ARBA" id="ARBA00004496"/>
    </source>
</evidence>
<comment type="similarity">
    <text evidence="3">Belongs to the beta sliding clamp family.</text>
</comment>
<dbReference type="GO" id="GO:0005737">
    <property type="term" value="C:cytoplasm"/>
    <property type="evidence" value="ECO:0007669"/>
    <property type="project" value="UniProtKB-SubCell"/>
</dbReference>
<keyword evidence="15" id="KW-1185">Reference proteome</keyword>
<evidence type="ECO:0000313" key="15">
    <source>
        <dbReference type="Proteomes" id="UP000002522"/>
    </source>
</evidence>
<evidence type="ECO:0000313" key="14">
    <source>
        <dbReference type="EMBL" id="BAC43792.1"/>
    </source>
</evidence>
<evidence type="ECO:0000256" key="4">
    <source>
        <dbReference type="ARBA" id="ARBA00011400"/>
    </source>
</evidence>
<dbReference type="Pfam" id="PF02767">
    <property type="entry name" value="DNA_pol3_beta_2"/>
    <property type="match status" value="1"/>
</dbReference>
<dbReference type="InterPro" id="IPR022637">
    <property type="entry name" value="DNA_polIII_beta_cen"/>
</dbReference>
<accession>Q8EX48</accession>
<keyword evidence="5" id="KW-0963">Cytoplasm</keyword>
<evidence type="ECO:0000256" key="6">
    <source>
        <dbReference type="ARBA" id="ARBA00022679"/>
    </source>
</evidence>
<evidence type="ECO:0000256" key="7">
    <source>
        <dbReference type="ARBA" id="ARBA00022695"/>
    </source>
</evidence>
<protein>
    <submittedName>
        <fullName evidence="14">DNA polymerase III subunit beta</fullName>
    </submittedName>
</protein>
<comment type="subcellular location">
    <subcellularLocation>
        <location evidence="2">Cytoplasm</location>
    </subcellularLocation>
</comment>
<dbReference type="eggNOG" id="COG0592">
    <property type="taxonomic scope" value="Bacteria"/>
</dbReference>
<dbReference type="NCBIfam" id="TIGR00663">
    <property type="entry name" value="dnan"/>
    <property type="match status" value="1"/>
</dbReference>
<dbReference type="InParanoid" id="Q8EX48"/>
<dbReference type="STRING" id="272633.gene:10731093"/>
<dbReference type="PANTHER" id="PTHR30478">
    <property type="entry name" value="DNA POLYMERASE III SUBUNIT BETA"/>
    <property type="match status" value="1"/>
</dbReference>
<dbReference type="GO" id="GO:0003887">
    <property type="term" value="F:DNA-directed DNA polymerase activity"/>
    <property type="evidence" value="ECO:0007669"/>
    <property type="project" value="UniProtKB-KW"/>
</dbReference>
<dbReference type="GO" id="GO:0008408">
    <property type="term" value="F:3'-5' exonuclease activity"/>
    <property type="evidence" value="ECO:0007669"/>
    <property type="project" value="InterPro"/>
</dbReference>
<evidence type="ECO:0000259" key="13">
    <source>
        <dbReference type="Pfam" id="PF02768"/>
    </source>
</evidence>
<dbReference type="SMART" id="SM00480">
    <property type="entry name" value="POL3Bc"/>
    <property type="match status" value="1"/>
</dbReference>
<dbReference type="SUPFAM" id="SSF55979">
    <property type="entry name" value="DNA clamp"/>
    <property type="match status" value="3"/>
</dbReference>
<feature type="domain" description="DNA polymerase III beta sliding clamp N-terminal" evidence="11">
    <location>
        <begin position="7"/>
        <end position="128"/>
    </location>
</feature>
<dbReference type="EMBL" id="BA000026">
    <property type="protein sequence ID" value="BAC43792.1"/>
    <property type="molecule type" value="Genomic_DNA"/>
</dbReference>
<evidence type="ECO:0000256" key="10">
    <source>
        <dbReference type="ARBA" id="ARBA00023125"/>
    </source>
</evidence>
<comment type="subunit">
    <text evidence="4">Forms a ring-shaped head-to-tail homodimer around DNA which binds and tethers DNA polymerases and other proteins to the DNA. The DNA replisome complex has a single clamp-loading complex (3 tau and 1 each of delta, delta', psi and chi subunits) which binds 3 Pol III cores (1 core on the leading strand and 2 on the lagging strand) each with a beta sliding clamp dimer. Additional proteins in the replisome are other copies of gamma, psi and chi, Ssb, DNA helicase and RNA primase.</text>
</comment>
<organism evidence="14 15">
    <name type="scientific">Malacoplasma penetrans (strain HF-2)</name>
    <name type="common">Mycoplasma penetrans</name>
    <dbReference type="NCBI Taxonomy" id="272633"/>
    <lineage>
        <taxon>Bacteria</taxon>
        <taxon>Bacillati</taxon>
        <taxon>Mycoplasmatota</taxon>
        <taxon>Mycoplasmoidales</taxon>
        <taxon>Mycoplasmoidaceae</taxon>
        <taxon>Malacoplasma</taxon>
    </lineage>
</organism>
<evidence type="ECO:0000256" key="5">
    <source>
        <dbReference type="ARBA" id="ARBA00022490"/>
    </source>
</evidence>
<sequence>MKKDLKMKIIVSKTKLINALRLCNSISENIFSSPVFLGTLIEVNDNEIKFTTSNGIISTHSIVAKSEDANILEKGRILIKTKPFFAIISKLKNEMITLEKVDNSVIKVKTSTFDSNINIMDEEQYPNINFSYNDWNQLSISPIVFKKSISKVKYAVNNNKEKINIMSGICFNSISSEKTLEIIATDGYKLAHYKFESTPQDFRIVLDVSLIELLLEIIDFDTNIEIFLFESNIIFKVSNTIIASKIIEGDYPNVSRIIATPKENKVNISKKTLVEALERGLAISSSEKKSIVKLNFSSEVLEVSFSSSDLGNSKETVSCKGKVNEPTPISLNNHFLLSLLKTFDNDNITVEFSDSFKPVLLRDEKDPNFLQILVPIRN</sequence>
<dbReference type="AlphaFoldDB" id="Q8EX48"/>
<evidence type="ECO:0000256" key="8">
    <source>
        <dbReference type="ARBA" id="ARBA00022705"/>
    </source>
</evidence>
<dbReference type="InterPro" id="IPR022635">
    <property type="entry name" value="DNA_polIII_beta_C"/>
</dbReference>
<dbReference type="Gene3D" id="3.70.10.10">
    <property type="match status" value="1"/>
</dbReference>
<evidence type="ECO:0000256" key="9">
    <source>
        <dbReference type="ARBA" id="ARBA00022932"/>
    </source>
</evidence>
<dbReference type="Pfam" id="PF02768">
    <property type="entry name" value="DNA_pol3_beta_3"/>
    <property type="match status" value="1"/>
</dbReference>
<dbReference type="Gene3D" id="3.10.150.10">
    <property type="entry name" value="DNA Polymerase III, subunit A, domain 2"/>
    <property type="match status" value="1"/>
</dbReference>